<dbReference type="AlphaFoldDB" id="A0ABC8VL58"/>
<feature type="compositionally biased region" description="Acidic residues" evidence="1">
    <location>
        <begin position="60"/>
        <end position="71"/>
    </location>
</feature>
<dbReference type="PANTHER" id="PTHR31900">
    <property type="entry name" value="F-BOX/RNI SUPERFAMILY PROTEIN-RELATED"/>
    <property type="match status" value="1"/>
</dbReference>
<evidence type="ECO:0000259" key="3">
    <source>
        <dbReference type="Pfam" id="PF23622"/>
    </source>
</evidence>
<dbReference type="PANTHER" id="PTHR31900:SF30">
    <property type="entry name" value="SUPERFAMILY PROTEIN, PUTATIVE-RELATED"/>
    <property type="match status" value="1"/>
</dbReference>
<dbReference type="Proteomes" id="UP001497457">
    <property type="component" value="Chromosome 10rd"/>
</dbReference>
<dbReference type="SUPFAM" id="SSF52047">
    <property type="entry name" value="RNI-like"/>
    <property type="match status" value="1"/>
</dbReference>
<reference evidence="4 5" key="2">
    <citation type="submission" date="2024-10" db="EMBL/GenBank/DDBJ databases">
        <authorList>
            <person name="Ryan C."/>
        </authorList>
    </citation>
    <scope>NUCLEOTIDE SEQUENCE [LARGE SCALE GENOMIC DNA]</scope>
</reference>
<name>A0ABC8VL58_9POAL</name>
<reference evidence="5" key="1">
    <citation type="submission" date="2024-06" db="EMBL/GenBank/DDBJ databases">
        <authorList>
            <person name="Ryan C."/>
        </authorList>
    </citation>
    <scope>NUCLEOTIDE SEQUENCE [LARGE SCALE GENOMIC DNA]</scope>
</reference>
<feature type="region of interest" description="Disordered" evidence="1">
    <location>
        <begin position="59"/>
        <end position="88"/>
    </location>
</feature>
<proteinExistence type="predicted"/>
<dbReference type="EMBL" id="OZ075120">
    <property type="protein sequence ID" value="CAL4893081.1"/>
    <property type="molecule type" value="Genomic_DNA"/>
</dbReference>
<feature type="compositionally biased region" description="Basic and acidic residues" evidence="1">
    <location>
        <begin position="367"/>
        <end position="381"/>
    </location>
</feature>
<dbReference type="Pfam" id="PF00646">
    <property type="entry name" value="F-box"/>
    <property type="match status" value="1"/>
</dbReference>
<evidence type="ECO:0000256" key="1">
    <source>
        <dbReference type="SAM" id="MobiDB-lite"/>
    </source>
</evidence>
<dbReference type="InterPro" id="IPR032675">
    <property type="entry name" value="LRR_dom_sf"/>
</dbReference>
<evidence type="ECO:0000313" key="5">
    <source>
        <dbReference type="Proteomes" id="UP001497457"/>
    </source>
</evidence>
<dbReference type="InterPro" id="IPR050232">
    <property type="entry name" value="FBL13/AtMIF1-like"/>
</dbReference>
<protein>
    <recommendedName>
        <fullName evidence="6">FBD domain-containing protein</fullName>
    </recommendedName>
</protein>
<feature type="compositionally biased region" description="Low complexity" evidence="1">
    <location>
        <begin position="254"/>
        <end position="274"/>
    </location>
</feature>
<sequence length="723" mass="79296">MMDGSHRQPSAGGGDQLSKLGDRELGSILSFLPAKEAARAALLSSRWRDLFAAVHTVSLDEPEPPEQDDNFDSYSWRRSPSPDPNAPPPFHGAVSNALLARNRRGGGAPLRALRVAMEYGGGAHSSTVDQWVSHAAPGGLRLDLRLRRVPLCGRRPYSLLQRSDAYGKYQRGMGRSPPRIRGMSPSPRRMSPSPRSMSPSPSHSLSRSRSPPRSTSRSVSPSRSTSRSPSRSRSRSPSRSSRSRSPSRSRSRSPSRTMNRSPSPRRLSYSPSPRACRRRRRASSDIGSDWSDDDEPSPQRQRRRSISSNEGSPDPVPGPPPQRQGSESYGDRALSPRQRSATNSRRCDSYDRSPSPSSSSSDDNVACDEKAARRDEEAPRLRDRELTVSTVLFTCAALRSLSLGHFRLAPPAKVSLPSLEALLLSHVSGPGTRVEQVIAGSPRLADLTLEACEGVVRLCVPHGARLRRLALRCCHNLAAVVLDASELVAFEYRGAVPDTTFLTTMNDGASPKAAYCKVDICGQEVSSEEVAKLAHLLQMFPNAKHLHLESARLGSGIDKDVPMNFPKLSGLRHLELRGRLPDDDTAVVGAVRRILGQTPNLQELSLIFHPEPPHDQAGLSYIRNYNDVELLDARSLKYNGQSVLGTASCSTIPCLRNSVREINLVHYQGGRAQRALAKFLLCNAPAIDELWCEFAEGPLWTQTQLMSEIKGWVTNKSAKTHFL</sequence>
<gene>
    <name evidence="4" type="ORF">URODEC1_LOCUS4577</name>
</gene>
<evidence type="ECO:0000313" key="4">
    <source>
        <dbReference type="EMBL" id="CAL4893081.1"/>
    </source>
</evidence>
<feature type="domain" description="At1g61320/AtMIF1 LRR" evidence="3">
    <location>
        <begin position="397"/>
        <end position="576"/>
    </location>
</feature>
<dbReference type="InterPro" id="IPR055357">
    <property type="entry name" value="LRR_At1g61320_AtMIF1"/>
</dbReference>
<feature type="compositionally biased region" description="Low complexity" evidence="1">
    <location>
        <begin position="352"/>
        <end position="363"/>
    </location>
</feature>
<accession>A0ABC8VL58</accession>
<dbReference type="InterPro" id="IPR001810">
    <property type="entry name" value="F-box_dom"/>
</dbReference>
<dbReference type="Pfam" id="PF23622">
    <property type="entry name" value="LRR_At1g61320_AtMIF1"/>
    <property type="match status" value="1"/>
</dbReference>
<feature type="domain" description="F-box" evidence="2">
    <location>
        <begin position="22"/>
        <end position="51"/>
    </location>
</feature>
<feature type="region of interest" description="Disordered" evidence="1">
    <location>
        <begin position="163"/>
        <end position="381"/>
    </location>
</feature>
<evidence type="ECO:0008006" key="6">
    <source>
        <dbReference type="Google" id="ProtNLM"/>
    </source>
</evidence>
<feature type="compositionally biased region" description="Basic residues" evidence="1">
    <location>
        <begin position="230"/>
        <end position="253"/>
    </location>
</feature>
<organism evidence="4 5">
    <name type="scientific">Urochloa decumbens</name>
    <dbReference type="NCBI Taxonomy" id="240449"/>
    <lineage>
        <taxon>Eukaryota</taxon>
        <taxon>Viridiplantae</taxon>
        <taxon>Streptophyta</taxon>
        <taxon>Embryophyta</taxon>
        <taxon>Tracheophyta</taxon>
        <taxon>Spermatophyta</taxon>
        <taxon>Magnoliopsida</taxon>
        <taxon>Liliopsida</taxon>
        <taxon>Poales</taxon>
        <taxon>Poaceae</taxon>
        <taxon>PACMAD clade</taxon>
        <taxon>Panicoideae</taxon>
        <taxon>Panicodae</taxon>
        <taxon>Paniceae</taxon>
        <taxon>Melinidinae</taxon>
        <taxon>Urochloa</taxon>
    </lineage>
</organism>
<keyword evidence="5" id="KW-1185">Reference proteome</keyword>
<dbReference type="SUPFAM" id="SSF81383">
    <property type="entry name" value="F-box domain"/>
    <property type="match status" value="1"/>
</dbReference>
<feature type="compositionally biased region" description="Low complexity" evidence="1">
    <location>
        <begin position="175"/>
        <end position="229"/>
    </location>
</feature>
<evidence type="ECO:0000259" key="2">
    <source>
        <dbReference type="Pfam" id="PF00646"/>
    </source>
</evidence>
<dbReference type="InterPro" id="IPR036047">
    <property type="entry name" value="F-box-like_dom_sf"/>
</dbReference>
<dbReference type="Gene3D" id="3.80.10.10">
    <property type="entry name" value="Ribonuclease Inhibitor"/>
    <property type="match status" value="1"/>
</dbReference>